<name>I9P5S0_9ALTE</name>
<dbReference type="Pfam" id="PF13692">
    <property type="entry name" value="Glyco_trans_1_4"/>
    <property type="match status" value="1"/>
</dbReference>
<proteinExistence type="predicted"/>
<dbReference type="RefSeq" id="WP_008983141.1">
    <property type="nucleotide sequence ID" value="NZ_AKKU01000001.1"/>
</dbReference>
<dbReference type="AlphaFoldDB" id="I9P5S0"/>
<evidence type="ECO:0000313" key="2">
    <source>
        <dbReference type="Proteomes" id="UP000035062"/>
    </source>
</evidence>
<dbReference type="EMBL" id="AKKU01000001">
    <property type="protein sequence ID" value="EIW90367.1"/>
    <property type="molecule type" value="Genomic_DNA"/>
</dbReference>
<dbReference type="GO" id="GO:0016740">
    <property type="term" value="F:transferase activity"/>
    <property type="evidence" value="ECO:0007669"/>
    <property type="project" value="UniProtKB-KW"/>
</dbReference>
<protein>
    <submittedName>
        <fullName evidence="1">Group 1 glycosyl transferase</fullName>
    </submittedName>
</protein>
<keyword evidence="1" id="KW-0808">Transferase</keyword>
<dbReference type="Proteomes" id="UP000035062">
    <property type="component" value="Unassembled WGS sequence"/>
</dbReference>
<evidence type="ECO:0000313" key="1">
    <source>
        <dbReference type="EMBL" id="EIW90367.1"/>
    </source>
</evidence>
<dbReference type="InterPro" id="IPR017521">
    <property type="entry name" value="Sugar_tfrase_PEP-CTERM_Stp1"/>
</dbReference>
<dbReference type="SUPFAM" id="SSF53756">
    <property type="entry name" value="UDP-Glycosyltransferase/glycogen phosphorylase"/>
    <property type="match status" value="1"/>
</dbReference>
<dbReference type="STRING" id="1195246.AGRI_00810"/>
<keyword evidence="2" id="KW-1185">Reference proteome</keyword>
<dbReference type="Gene3D" id="3.40.50.2000">
    <property type="entry name" value="Glycogen Phosphorylase B"/>
    <property type="match status" value="1"/>
</dbReference>
<dbReference type="PATRIC" id="fig|1195246.3.peg.166"/>
<sequence length="409" mass="46524">MERTESGQRSNLVASAKPELLLLCHRVPFPADKGDKIRSFNLLRELSVDFNIHLAALTETKQEQAYDVALKKWCYSVKLVHLPRLKRFFQLIPAILTNTTITNAWFYSGELKQWVNALRQKHPDLLVLVYCSSMAQYVLSEPWEKHYKVIDFVDVDSEKWFEYAKNSCGVKKWLFQREAILLSGTEQHIFKMMQKSYFVSAEECQRFAANESDKAHLDFYSNGVDLNYYNPTAGVKANPYDIIFTGVMSYPPNINAVLWFVEHCWPDICAQIPDARLWIVGSHPVKAILKLHSKNIRVTGTVPDTRPFFSQSALAIAPMQMGGGIKNKVLEAMAMAKPLVISKVASQGLNLPKDPALVIADSPEETIAACVKLLLHPIPAINLRRWVENHANWSKTIQPVRMALLNREL</sequence>
<dbReference type="eggNOG" id="COG0438">
    <property type="taxonomic scope" value="Bacteria"/>
</dbReference>
<dbReference type="NCBIfam" id="TIGR03087">
    <property type="entry name" value="stp1"/>
    <property type="match status" value="1"/>
</dbReference>
<dbReference type="CDD" id="cd03801">
    <property type="entry name" value="GT4_PimA-like"/>
    <property type="match status" value="1"/>
</dbReference>
<accession>I9P5S0</accession>
<organism evidence="1 2">
    <name type="scientific">Alishewanella agri BL06</name>
    <dbReference type="NCBI Taxonomy" id="1195246"/>
    <lineage>
        <taxon>Bacteria</taxon>
        <taxon>Pseudomonadati</taxon>
        <taxon>Pseudomonadota</taxon>
        <taxon>Gammaproteobacteria</taxon>
        <taxon>Alteromonadales</taxon>
        <taxon>Alteromonadaceae</taxon>
        <taxon>Alishewanella</taxon>
    </lineage>
</organism>
<comment type="caution">
    <text evidence="1">The sequence shown here is derived from an EMBL/GenBank/DDBJ whole genome shotgun (WGS) entry which is preliminary data.</text>
</comment>
<gene>
    <name evidence="1" type="ORF">AGRI_00810</name>
</gene>
<reference evidence="1 2" key="1">
    <citation type="journal article" date="2012" name="J. Bacteriol.">
        <title>Genome Sequence of Pectin-Degrading Alishewanella agri, Isolated from Landfill Soil.</title>
        <authorList>
            <person name="Kim J."/>
            <person name="Jung J."/>
            <person name="Sung J.S."/>
            <person name="Chun J."/>
            <person name="Park W."/>
        </authorList>
    </citation>
    <scope>NUCLEOTIDE SEQUENCE [LARGE SCALE GENOMIC DNA]</scope>
    <source>
        <strain evidence="1 2">BL06</strain>
    </source>
</reference>